<dbReference type="OrthoDB" id="4232597at2"/>
<feature type="region of interest" description="Disordered" evidence="1">
    <location>
        <begin position="1"/>
        <end position="42"/>
    </location>
</feature>
<evidence type="ECO:0000256" key="2">
    <source>
        <dbReference type="SAM" id="Phobius"/>
    </source>
</evidence>
<evidence type="ECO:0000259" key="3">
    <source>
        <dbReference type="Pfam" id="PF00364"/>
    </source>
</evidence>
<keyword evidence="2" id="KW-0472">Membrane</keyword>
<sequence length="287" mass="28924">MSTATNPQAAETDHKRTKRDTGRDTGTPPAAEPEQDAGAPSRTAAVAAARAAAVLEPGLDQPVRLIGPRLWLAAAALLLAVGAGAGWAVWGRLPHTMTVHAVAAHGDAPVRVAAEHAGSLVEFEVRPGDAVTAGQVLARVGDGELTAPESGTVSALLVPPGTQLSPGTTVLALDPATAPATVRLLLDDPEDAAKLAPGLPVLVPAPGGGAVRAVIDRVEALPVRADSLDGTLPVAVPGLPSGGAPVWVAYARLPQGVAFAGPLALDVRVDLGSRHPYQAVLGQEAKR</sequence>
<evidence type="ECO:0000313" key="4">
    <source>
        <dbReference type="EMBL" id="GLW55379.1"/>
    </source>
</evidence>
<dbReference type="RefSeq" id="WP_033251658.1">
    <property type="nucleotide sequence ID" value="NZ_BSRX01000018.1"/>
</dbReference>
<dbReference type="EMBL" id="BSRX01000018">
    <property type="protein sequence ID" value="GLW55379.1"/>
    <property type="molecule type" value="Genomic_DNA"/>
</dbReference>
<evidence type="ECO:0000256" key="1">
    <source>
        <dbReference type="SAM" id="MobiDB-lite"/>
    </source>
</evidence>
<dbReference type="CDD" id="cd06850">
    <property type="entry name" value="biotinyl_domain"/>
    <property type="match status" value="1"/>
</dbReference>
<feature type="transmembrane region" description="Helical" evidence="2">
    <location>
        <begin position="70"/>
        <end position="90"/>
    </location>
</feature>
<dbReference type="AlphaFoldDB" id="A0A9W6UNY7"/>
<keyword evidence="2" id="KW-1133">Transmembrane helix</keyword>
<dbReference type="InterPro" id="IPR000089">
    <property type="entry name" value="Biotin_lipoyl"/>
</dbReference>
<dbReference type="Pfam" id="PF00364">
    <property type="entry name" value="Biotin_lipoyl"/>
    <property type="match status" value="1"/>
</dbReference>
<accession>A0A9W6UNY7</accession>
<gene>
    <name evidence="4" type="ORF">Kpho01_33900</name>
</gene>
<feature type="domain" description="Lipoyl-binding" evidence="3">
    <location>
        <begin position="117"/>
        <end position="172"/>
    </location>
</feature>
<evidence type="ECO:0000313" key="5">
    <source>
        <dbReference type="Proteomes" id="UP001165143"/>
    </source>
</evidence>
<protein>
    <recommendedName>
        <fullName evidence="3">Lipoyl-binding domain-containing protein</fullName>
    </recommendedName>
</protein>
<feature type="compositionally biased region" description="Basic and acidic residues" evidence="1">
    <location>
        <begin position="11"/>
        <end position="23"/>
    </location>
</feature>
<dbReference type="InterPro" id="IPR011053">
    <property type="entry name" value="Single_hybrid_motif"/>
</dbReference>
<keyword evidence="2" id="KW-0812">Transmembrane</keyword>
<dbReference type="Proteomes" id="UP001165143">
    <property type="component" value="Unassembled WGS sequence"/>
</dbReference>
<reference evidence="4" key="1">
    <citation type="submission" date="2023-02" db="EMBL/GenBank/DDBJ databases">
        <title>Kitasatospora phosalacinea NBRC 14362.</title>
        <authorList>
            <person name="Ichikawa N."/>
            <person name="Sato H."/>
            <person name="Tonouchi N."/>
        </authorList>
    </citation>
    <scope>NUCLEOTIDE SEQUENCE</scope>
    <source>
        <strain evidence="4">NBRC 14362</strain>
    </source>
</reference>
<dbReference type="Gene3D" id="2.40.50.100">
    <property type="match status" value="1"/>
</dbReference>
<dbReference type="SUPFAM" id="SSF51230">
    <property type="entry name" value="Single hybrid motif"/>
    <property type="match status" value="1"/>
</dbReference>
<dbReference type="PANTHER" id="PTHR30386">
    <property type="entry name" value="MEMBRANE FUSION SUBUNIT OF EMRAB-TOLC MULTIDRUG EFFLUX PUMP"/>
    <property type="match status" value="1"/>
</dbReference>
<dbReference type="InterPro" id="IPR050739">
    <property type="entry name" value="MFP"/>
</dbReference>
<comment type="caution">
    <text evidence="4">The sequence shown here is derived from an EMBL/GenBank/DDBJ whole genome shotgun (WGS) entry which is preliminary data.</text>
</comment>
<organism evidence="4 5">
    <name type="scientific">Kitasatospora phosalacinea</name>
    <dbReference type="NCBI Taxonomy" id="2065"/>
    <lineage>
        <taxon>Bacteria</taxon>
        <taxon>Bacillati</taxon>
        <taxon>Actinomycetota</taxon>
        <taxon>Actinomycetes</taxon>
        <taxon>Kitasatosporales</taxon>
        <taxon>Streptomycetaceae</taxon>
        <taxon>Kitasatospora</taxon>
    </lineage>
</organism>
<name>A0A9W6UNY7_9ACTN</name>
<proteinExistence type="predicted"/>